<dbReference type="Proteomes" id="UP000615446">
    <property type="component" value="Unassembled WGS sequence"/>
</dbReference>
<organism evidence="1 2">
    <name type="scientific">Rhizophagus clarus</name>
    <dbReference type="NCBI Taxonomy" id="94130"/>
    <lineage>
        <taxon>Eukaryota</taxon>
        <taxon>Fungi</taxon>
        <taxon>Fungi incertae sedis</taxon>
        <taxon>Mucoromycota</taxon>
        <taxon>Glomeromycotina</taxon>
        <taxon>Glomeromycetes</taxon>
        <taxon>Glomerales</taxon>
        <taxon>Glomeraceae</taxon>
        <taxon>Rhizophagus</taxon>
    </lineage>
</organism>
<protein>
    <submittedName>
        <fullName evidence="1">Uncharacterized protein</fullName>
    </submittedName>
</protein>
<dbReference type="EMBL" id="BLAL01000357">
    <property type="protein sequence ID" value="GET04951.1"/>
    <property type="molecule type" value="Genomic_DNA"/>
</dbReference>
<accession>A0A8H3MHL6</accession>
<proteinExistence type="predicted"/>
<sequence>MSRDDKKADNADTFLSLDMTFIFKVRPTVTSCQTISNVEFQKKTVDNYQLSNSKFKSTTRRRIHDSSRIILITCTDSRLIKSYKYKKKKFIFFDQLVQFCMILFRKIKGELWLL</sequence>
<reference evidence="1" key="1">
    <citation type="submission" date="2019-10" db="EMBL/GenBank/DDBJ databases">
        <title>Conservation and host-specific expression of non-tandemly repeated heterogenous ribosome RNA gene in arbuscular mycorrhizal fungi.</title>
        <authorList>
            <person name="Maeda T."/>
            <person name="Kobayashi Y."/>
            <person name="Nakagawa T."/>
            <person name="Ezawa T."/>
            <person name="Yamaguchi K."/>
            <person name="Bino T."/>
            <person name="Nishimoto Y."/>
            <person name="Shigenobu S."/>
            <person name="Kawaguchi M."/>
        </authorList>
    </citation>
    <scope>NUCLEOTIDE SEQUENCE</scope>
    <source>
        <strain evidence="1">HR1</strain>
    </source>
</reference>
<name>A0A8H3MHL6_9GLOM</name>
<evidence type="ECO:0000313" key="2">
    <source>
        <dbReference type="Proteomes" id="UP000615446"/>
    </source>
</evidence>
<evidence type="ECO:0000313" key="1">
    <source>
        <dbReference type="EMBL" id="GET04951.1"/>
    </source>
</evidence>
<gene>
    <name evidence="1" type="ORF">RCL2_003124200</name>
</gene>
<dbReference type="AlphaFoldDB" id="A0A8H3MHL6"/>
<comment type="caution">
    <text evidence="1">The sequence shown here is derived from an EMBL/GenBank/DDBJ whole genome shotgun (WGS) entry which is preliminary data.</text>
</comment>